<evidence type="ECO:0000313" key="3">
    <source>
        <dbReference type="EMBL" id="GDY78666.1"/>
    </source>
</evidence>
<evidence type="ECO:0000256" key="1">
    <source>
        <dbReference type="SAM" id="MobiDB-lite"/>
    </source>
</evidence>
<sequence>MLDIAEELNRWVGEGRGFAVATVVAVGGSAPRPPGAALAVDSDGTVIGSVSGGCVEAAVYDSCVQALQDGTTVLERFGYSDDDAFAVGLTCGGVIEVLVTPVGVDAPGRTVFAAALSAAARGRPRRSSACPGGPPNCSAGPCWSTRTDRTKEVSTGIPGWTGRRWPRPARCWTRAAPARSRSRRAERAARAD</sequence>
<dbReference type="InterPro" id="IPR052698">
    <property type="entry name" value="MoCofactor_Util/Proc"/>
</dbReference>
<comment type="caution">
    <text evidence="3">The sequence shown here is derived from an EMBL/GenBank/DDBJ whole genome shotgun (WGS) entry which is preliminary data.</text>
</comment>
<dbReference type="AlphaFoldDB" id="A0A4D4N402"/>
<feature type="compositionally biased region" description="Basic and acidic residues" evidence="1">
    <location>
        <begin position="183"/>
        <end position="192"/>
    </location>
</feature>
<dbReference type="Proteomes" id="UP000299211">
    <property type="component" value="Unassembled WGS sequence"/>
</dbReference>
<dbReference type="Pfam" id="PF02625">
    <property type="entry name" value="XdhC_CoxI"/>
    <property type="match status" value="1"/>
</dbReference>
<feature type="domain" description="XdhC- CoxI" evidence="2">
    <location>
        <begin position="11"/>
        <end position="78"/>
    </location>
</feature>
<evidence type="ECO:0000259" key="2">
    <source>
        <dbReference type="Pfam" id="PF02625"/>
    </source>
</evidence>
<feature type="region of interest" description="Disordered" evidence="1">
    <location>
        <begin position="173"/>
        <end position="192"/>
    </location>
</feature>
<protein>
    <recommendedName>
        <fullName evidence="2">XdhC- CoxI domain-containing protein</fullName>
    </recommendedName>
</protein>
<dbReference type="PANTHER" id="PTHR30388:SF4">
    <property type="entry name" value="MOLYBDENUM COFACTOR INSERTION CHAPERONE PAOD"/>
    <property type="match status" value="1"/>
</dbReference>
<proteinExistence type="predicted"/>
<accession>A0A4D4N402</accession>
<dbReference type="PANTHER" id="PTHR30388">
    <property type="entry name" value="ALDEHYDE OXIDOREDUCTASE MOLYBDENUM COFACTOR ASSEMBLY PROTEIN"/>
    <property type="match status" value="1"/>
</dbReference>
<gene>
    <name evidence="3" type="ORF">SAV31267_081510</name>
</gene>
<dbReference type="InterPro" id="IPR003777">
    <property type="entry name" value="XdhC_CoxI"/>
</dbReference>
<evidence type="ECO:0000313" key="4">
    <source>
        <dbReference type="Proteomes" id="UP000299211"/>
    </source>
</evidence>
<dbReference type="EMBL" id="BJHY01000001">
    <property type="protein sequence ID" value="GDY78666.1"/>
    <property type="molecule type" value="Genomic_DNA"/>
</dbReference>
<reference evidence="3 4" key="1">
    <citation type="submission" date="2019-04" db="EMBL/GenBank/DDBJ databases">
        <title>Draft genome sequences of Streptomyces avermitilis ATCC 31267.</title>
        <authorList>
            <person name="Komaki H."/>
            <person name="Tamura T."/>
            <person name="Hosoyama A."/>
        </authorList>
    </citation>
    <scope>NUCLEOTIDE SEQUENCE [LARGE SCALE GENOMIC DNA]</scope>
    <source>
        <strain evidence="3 4">ATCC 31267</strain>
    </source>
</reference>
<organism evidence="3 4">
    <name type="scientific">Streptomyces avermitilis</name>
    <dbReference type="NCBI Taxonomy" id="33903"/>
    <lineage>
        <taxon>Bacteria</taxon>
        <taxon>Bacillati</taxon>
        <taxon>Actinomycetota</taxon>
        <taxon>Actinomycetes</taxon>
        <taxon>Kitasatosporales</taxon>
        <taxon>Streptomycetaceae</taxon>
        <taxon>Streptomyces</taxon>
    </lineage>
</organism>
<name>A0A4D4N402_STRAX</name>